<dbReference type="STRING" id="133381.A0A2T9ZB53"/>
<dbReference type="EMBL" id="MBFS01000766">
    <property type="protein sequence ID" value="PVV01839.1"/>
    <property type="molecule type" value="Genomic_DNA"/>
</dbReference>
<proteinExistence type="predicted"/>
<evidence type="ECO:0000256" key="1">
    <source>
        <dbReference type="SAM" id="MobiDB-lite"/>
    </source>
</evidence>
<dbReference type="OrthoDB" id="5575405at2759"/>
<feature type="region of interest" description="Disordered" evidence="1">
    <location>
        <begin position="1"/>
        <end position="23"/>
    </location>
</feature>
<name>A0A2T9ZB53_9FUNG</name>
<feature type="compositionally biased region" description="Polar residues" evidence="1">
    <location>
        <begin position="265"/>
        <end position="282"/>
    </location>
</feature>
<evidence type="ECO:0000313" key="3">
    <source>
        <dbReference type="Proteomes" id="UP000245609"/>
    </source>
</evidence>
<evidence type="ECO:0000313" key="2">
    <source>
        <dbReference type="EMBL" id="PVV01839.1"/>
    </source>
</evidence>
<comment type="caution">
    <text evidence="2">The sequence shown here is derived from an EMBL/GenBank/DDBJ whole genome shotgun (WGS) entry which is preliminary data.</text>
</comment>
<feature type="compositionally biased region" description="Polar residues" evidence="1">
    <location>
        <begin position="486"/>
        <end position="507"/>
    </location>
</feature>
<protein>
    <submittedName>
        <fullName evidence="2">Uncharacterized protein</fullName>
    </submittedName>
</protein>
<accession>A0A2T9ZB53</accession>
<gene>
    <name evidence="2" type="ORF">BB560_003729</name>
</gene>
<organism evidence="2 3">
    <name type="scientific">Smittium megazygosporum</name>
    <dbReference type="NCBI Taxonomy" id="133381"/>
    <lineage>
        <taxon>Eukaryota</taxon>
        <taxon>Fungi</taxon>
        <taxon>Fungi incertae sedis</taxon>
        <taxon>Zoopagomycota</taxon>
        <taxon>Kickxellomycotina</taxon>
        <taxon>Harpellomycetes</taxon>
        <taxon>Harpellales</taxon>
        <taxon>Legeriomycetaceae</taxon>
        <taxon>Smittium</taxon>
    </lineage>
</organism>
<keyword evidence="3" id="KW-1185">Reference proteome</keyword>
<feature type="region of interest" description="Disordered" evidence="1">
    <location>
        <begin position="476"/>
        <end position="510"/>
    </location>
</feature>
<dbReference type="Proteomes" id="UP000245609">
    <property type="component" value="Unassembled WGS sequence"/>
</dbReference>
<sequence length="575" mass="65813">MDTPSDNSEPPPEGYKPGSCWDKDPAKSAYAHYKAYGDKVYCLHEECRAVKSLNRDQFGKKPKTIARFKCRVCKQNVYIKEYMREYMGKALNLEKNTGSQEIESSQESVSISQTQDNNTTNINKFFNIEDSDEGSSSKDFLSARVKLGPKKAQKLPFIFGLKNQEISLSRERVIPAKRPAITINDVPTRMRYVTEDSLQEHLSRHLESVKKVIGKTANTDNERKEVRQLKEENESLKREIKILKERMGKDQPNTWSKKQQKTKYHSQSASEAQKPTQISQEPPQKPTFAEIARKLAKGKPEAENFRVQEALRNLAGAKPLTSGTKAELRHGYSRIFVKGIIRQKYSDVKILLKELGFKVNRIINLEFIGRKILEVTIPGYYAAAFIRKINELKIFEILPKLDPSKPMNSEAGSETSDTVKNIYENRLNKAYQTTKWQNFANYLFDLAAESGINLGKRTIKNPDEIELSDEETINKNHKKIIIPATPVSSETSSQPKQSEDPNQINQKNPDHISQLETDQINEDPDKIMYQSRDNLNHESDEVIPETILIIRTIPISQIDSETERQVWDNICGLDF</sequence>
<feature type="region of interest" description="Disordered" evidence="1">
    <location>
        <begin position="244"/>
        <end position="285"/>
    </location>
</feature>
<reference evidence="2 3" key="1">
    <citation type="journal article" date="2018" name="MBio">
        <title>Comparative Genomics Reveals the Core Gene Toolbox for the Fungus-Insect Symbiosis.</title>
        <authorList>
            <person name="Wang Y."/>
            <person name="Stata M."/>
            <person name="Wang W."/>
            <person name="Stajich J.E."/>
            <person name="White M.M."/>
            <person name="Moncalvo J.M."/>
        </authorList>
    </citation>
    <scope>NUCLEOTIDE SEQUENCE [LARGE SCALE GENOMIC DNA]</scope>
    <source>
        <strain evidence="2 3">SC-DP-2</strain>
    </source>
</reference>
<dbReference type="AlphaFoldDB" id="A0A2T9ZB53"/>